<accession>A0A095UK81</accession>
<protein>
    <submittedName>
        <fullName evidence="4">Dihydroorotase</fullName>
    </submittedName>
</protein>
<dbReference type="GO" id="GO:0046872">
    <property type="term" value="F:metal ion binding"/>
    <property type="evidence" value="ECO:0007669"/>
    <property type="project" value="UniProtKB-KW"/>
</dbReference>
<keyword evidence="1" id="KW-0862">Zinc</keyword>
<sequence length="429" mass="46376">MKSYILKGGRVIDPANDIDSINDVLVVDEKIVAVGLHLDDDPTCKYMVQNAEVIDCRDRLVLPGLIDTHGHIFQNVTGRFGLNPDLVGVHSGVTTVIDQGGASCITLPAFRKFIQEPSKTRILSFISAYLVGGLEGHFYPELYRPACVDVDATVKSICENRDLARGIKAHAEIGGFSRWGIEVMKKASMIGKQSELPVYIHFGQLWPLPESGGMEIAPDEVLRQVVPLMKEGDILAHPFTRHPGGFVGSNGEIHPLVREGLARGLKIDVGHGSHFSFRIAQQVIDGGIIPDTLGADMHGYNTAVPAPPGTPEEHPDPDEGHIFAGNARFSLASAMTSMMALGLNLEQVIPMVTTHAAKMAGMEDEIGTLGVGRKADITVLSDQAGLWRLRDNEGNMVFARRLVEPLFCLKNGEFIPATASILPVAETAD</sequence>
<comment type="caution">
    <text evidence="4">The sequence shown here is derived from an EMBL/GenBank/DDBJ whole genome shotgun (WGS) entry which is preliminary data.</text>
</comment>
<dbReference type="RefSeq" id="WP_038017868.1">
    <property type="nucleotide sequence ID" value="NZ_JPKR02000004.1"/>
</dbReference>
<dbReference type="AlphaFoldDB" id="A0A095UK81"/>
<dbReference type="eggNOG" id="COG3964">
    <property type="taxonomic scope" value="Bacteria"/>
</dbReference>
<dbReference type="InterPro" id="IPR032466">
    <property type="entry name" value="Metal_Hydrolase"/>
</dbReference>
<feature type="binding site" evidence="1">
    <location>
        <position position="237"/>
    </location>
    <ligand>
        <name>Zn(2+)</name>
        <dbReference type="ChEBI" id="CHEBI:29105"/>
        <label>2</label>
    </ligand>
</feature>
<dbReference type="Gene3D" id="2.30.40.10">
    <property type="entry name" value="Urease, subunit C, domain 1"/>
    <property type="match status" value="1"/>
</dbReference>
<feature type="domain" description="Amidohydrolase-related" evidence="3">
    <location>
        <begin position="324"/>
        <end position="381"/>
    </location>
</feature>
<feature type="binding site" evidence="1">
    <location>
        <position position="69"/>
    </location>
    <ligand>
        <name>Zn(2+)</name>
        <dbReference type="ChEBI" id="CHEBI:29105"/>
        <label>1</label>
    </ligand>
</feature>
<dbReference type="SUPFAM" id="SSF51556">
    <property type="entry name" value="Metallo-dependent hydrolases"/>
    <property type="match status" value="1"/>
</dbReference>
<proteinExistence type="predicted"/>
<dbReference type="InterPro" id="IPR006680">
    <property type="entry name" value="Amidohydro-rel"/>
</dbReference>
<feature type="modified residue" description="N6-carboxylysine" evidence="2">
    <location>
        <position position="168"/>
    </location>
</feature>
<evidence type="ECO:0000313" key="4">
    <source>
        <dbReference type="EMBL" id="KGD74858.1"/>
    </source>
</evidence>
<dbReference type="GO" id="GO:0016810">
    <property type="term" value="F:hydrolase activity, acting on carbon-nitrogen (but not peptide) bonds"/>
    <property type="evidence" value="ECO:0007669"/>
    <property type="project" value="InterPro"/>
</dbReference>
<keyword evidence="1" id="KW-0479">Metal-binding</keyword>
<dbReference type="PIRSF" id="PIRSF039004">
    <property type="entry name" value="ADE_EF_0837"/>
    <property type="match status" value="1"/>
</dbReference>
<name>A0A095UK81_9GAMM</name>
<dbReference type="InterPro" id="IPR011059">
    <property type="entry name" value="Metal-dep_hydrolase_composite"/>
</dbReference>
<feature type="binding site" description="via carbamate group" evidence="1">
    <location>
        <position position="168"/>
    </location>
    <ligand>
        <name>Zn(2+)</name>
        <dbReference type="ChEBI" id="CHEBI:29105"/>
        <label>2</label>
    </ligand>
</feature>
<dbReference type="STRING" id="642227.HA49_06050"/>
<dbReference type="InterPro" id="IPR020043">
    <property type="entry name" value="Deacetylase_Atu3266-like"/>
</dbReference>
<dbReference type="EMBL" id="JPKR02000004">
    <property type="protein sequence ID" value="KGD74858.1"/>
    <property type="molecule type" value="Genomic_DNA"/>
</dbReference>
<feature type="binding site" evidence="1">
    <location>
        <position position="71"/>
    </location>
    <ligand>
        <name>Zn(2+)</name>
        <dbReference type="ChEBI" id="CHEBI:29105"/>
        <label>1</label>
    </ligand>
</feature>
<organism evidence="4 5">
    <name type="scientific">Tatumella morbirosei</name>
    <dbReference type="NCBI Taxonomy" id="642227"/>
    <lineage>
        <taxon>Bacteria</taxon>
        <taxon>Pseudomonadati</taxon>
        <taxon>Pseudomonadota</taxon>
        <taxon>Gammaproteobacteria</taxon>
        <taxon>Enterobacterales</taxon>
        <taxon>Erwiniaceae</taxon>
        <taxon>Tatumella</taxon>
    </lineage>
</organism>
<dbReference type="Pfam" id="PF01979">
    <property type="entry name" value="Amidohydro_1"/>
    <property type="match status" value="1"/>
</dbReference>
<dbReference type="Proteomes" id="UP000029577">
    <property type="component" value="Unassembled WGS sequence"/>
</dbReference>
<reference evidence="4" key="1">
    <citation type="submission" date="2014-12" db="EMBL/GenBank/DDBJ databases">
        <title>The draft genome of the Tatumella morbirosei type strain, LMG23360T isolated from pineapple rot.</title>
        <authorList>
            <person name="Smits T.H."/>
            <person name="Palmer M."/>
            <person name="Venter S.N."/>
            <person name="Duffy B."/>
            <person name="Steenkamp E.T."/>
            <person name="Chan W.Y."/>
            <person name="Coutinho T.A."/>
            <person name="Coetzee M.P."/>
            <person name="De Maayer P."/>
        </authorList>
    </citation>
    <scope>NUCLEOTIDE SEQUENCE [LARGE SCALE GENOMIC DNA]</scope>
    <source>
        <strain evidence="4">LMG 23360</strain>
    </source>
</reference>
<feature type="binding site" evidence="1">
    <location>
        <position position="201"/>
    </location>
    <ligand>
        <name>Zn(2+)</name>
        <dbReference type="ChEBI" id="CHEBI:29105"/>
        <label>2</label>
    </ligand>
</feature>
<feature type="binding site" evidence="1">
    <location>
        <position position="296"/>
    </location>
    <ligand>
        <name>Zn(2+)</name>
        <dbReference type="ChEBI" id="CHEBI:29105"/>
        <label>1</label>
    </ligand>
</feature>
<dbReference type="PANTHER" id="PTHR42717">
    <property type="entry name" value="DIHYDROOROTASE-RELATED"/>
    <property type="match status" value="1"/>
</dbReference>
<dbReference type="OrthoDB" id="9796020at2"/>
<evidence type="ECO:0000256" key="2">
    <source>
        <dbReference type="PIRSR" id="PIRSR039004-2"/>
    </source>
</evidence>
<keyword evidence="5" id="KW-1185">Reference proteome</keyword>
<dbReference type="SUPFAM" id="SSF51338">
    <property type="entry name" value="Composite domain of metallo-dependent hydrolases"/>
    <property type="match status" value="1"/>
</dbReference>
<gene>
    <name evidence="4" type="ORF">HA49_06050</name>
</gene>
<evidence type="ECO:0000259" key="3">
    <source>
        <dbReference type="Pfam" id="PF01979"/>
    </source>
</evidence>
<feature type="binding site" description="via carbamate group" evidence="1">
    <location>
        <position position="168"/>
    </location>
    <ligand>
        <name>Zn(2+)</name>
        <dbReference type="ChEBI" id="CHEBI:29105"/>
        <label>1</label>
    </ligand>
</feature>
<dbReference type="GO" id="GO:0019213">
    <property type="term" value="F:deacetylase activity"/>
    <property type="evidence" value="ECO:0007669"/>
    <property type="project" value="InterPro"/>
</dbReference>
<dbReference type="PANTHER" id="PTHR42717:SF1">
    <property type="entry name" value="IMIDAZOLONEPROPIONASE AND RELATED AMIDOHYDROLASES"/>
    <property type="match status" value="1"/>
</dbReference>
<dbReference type="NCBIfam" id="NF006689">
    <property type="entry name" value="PRK09237.1"/>
    <property type="match status" value="1"/>
</dbReference>
<evidence type="ECO:0000313" key="5">
    <source>
        <dbReference type="Proteomes" id="UP000029577"/>
    </source>
</evidence>
<dbReference type="Gene3D" id="3.20.20.140">
    <property type="entry name" value="Metal-dependent hydrolases"/>
    <property type="match status" value="1"/>
</dbReference>
<evidence type="ECO:0000256" key="1">
    <source>
        <dbReference type="PIRSR" id="PIRSR039004-1"/>
    </source>
</evidence>